<name>A0ABU9L2D4_9FLAO</name>
<feature type="chain" id="PRO_5046513312" evidence="5">
    <location>
        <begin position="19"/>
        <end position="514"/>
    </location>
</feature>
<dbReference type="PANTHER" id="PTHR30329:SF21">
    <property type="entry name" value="LIPOPROTEIN YIAD-RELATED"/>
    <property type="match status" value="1"/>
</dbReference>
<dbReference type="InterPro" id="IPR036737">
    <property type="entry name" value="OmpA-like_sf"/>
</dbReference>
<dbReference type="EMBL" id="JBCDNA010000002">
    <property type="protein sequence ID" value="MEL4456604.1"/>
    <property type="molecule type" value="Genomic_DNA"/>
</dbReference>
<dbReference type="SUPFAM" id="SSF49464">
    <property type="entry name" value="Carboxypeptidase regulatory domain-like"/>
    <property type="match status" value="1"/>
</dbReference>
<dbReference type="SUPFAM" id="SSF82171">
    <property type="entry name" value="DPP6 N-terminal domain-like"/>
    <property type="match status" value="1"/>
</dbReference>
<dbReference type="InterPro" id="IPR006665">
    <property type="entry name" value="OmpA-like"/>
</dbReference>
<dbReference type="InterPro" id="IPR050330">
    <property type="entry name" value="Bact_OuterMem_StrucFunc"/>
</dbReference>
<feature type="domain" description="OmpA-like" evidence="6">
    <location>
        <begin position="394"/>
        <end position="514"/>
    </location>
</feature>
<dbReference type="PRINTS" id="PR01021">
    <property type="entry name" value="OMPADOMAIN"/>
</dbReference>
<dbReference type="InterPro" id="IPR011659">
    <property type="entry name" value="WD40"/>
</dbReference>
<dbReference type="InterPro" id="IPR008969">
    <property type="entry name" value="CarboxyPept-like_regulatory"/>
</dbReference>
<dbReference type="InterPro" id="IPR006664">
    <property type="entry name" value="OMP_bac"/>
</dbReference>
<dbReference type="CDD" id="cd07185">
    <property type="entry name" value="OmpA_C-like"/>
    <property type="match status" value="1"/>
</dbReference>
<evidence type="ECO:0000259" key="6">
    <source>
        <dbReference type="PROSITE" id="PS51123"/>
    </source>
</evidence>
<feature type="signal peptide" evidence="5">
    <location>
        <begin position="1"/>
        <end position="18"/>
    </location>
</feature>
<evidence type="ECO:0000313" key="7">
    <source>
        <dbReference type="EMBL" id="MEL4456604.1"/>
    </source>
</evidence>
<dbReference type="RefSeq" id="WP_342160755.1">
    <property type="nucleotide sequence ID" value="NZ_JBCDNA010000002.1"/>
</dbReference>
<accession>A0ABU9L2D4</accession>
<dbReference type="Proteomes" id="UP001474120">
    <property type="component" value="Unassembled WGS sequence"/>
</dbReference>
<evidence type="ECO:0000256" key="1">
    <source>
        <dbReference type="ARBA" id="ARBA00004442"/>
    </source>
</evidence>
<dbReference type="Gene3D" id="2.120.10.30">
    <property type="entry name" value="TolB, C-terminal domain"/>
    <property type="match status" value="1"/>
</dbReference>
<dbReference type="Pfam" id="PF00691">
    <property type="entry name" value="OmpA"/>
    <property type="match status" value="1"/>
</dbReference>
<keyword evidence="8" id="KW-1185">Reference proteome</keyword>
<dbReference type="PROSITE" id="PS51123">
    <property type="entry name" value="OMPA_2"/>
    <property type="match status" value="1"/>
</dbReference>
<dbReference type="Gene3D" id="2.60.40.1120">
    <property type="entry name" value="Carboxypeptidase-like, regulatory domain"/>
    <property type="match status" value="1"/>
</dbReference>
<organism evidence="7 8">
    <name type="scientific">Lutimonas vermicola</name>
    <dbReference type="NCBI Taxonomy" id="414288"/>
    <lineage>
        <taxon>Bacteria</taxon>
        <taxon>Pseudomonadati</taxon>
        <taxon>Bacteroidota</taxon>
        <taxon>Flavobacteriia</taxon>
        <taxon>Flavobacteriales</taxon>
        <taxon>Flavobacteriaceae</taxon>
        <taxon>Lutimonas</taxon>
    </lineage>
</organism>
<proteinExistence type="predicted"/>
<reference evidence="7 8" key="1">
    <citation type="submission" date="2024-04" db="EMBL/GenBank/DDBJ databases">
        <title>whole genome sequencing of Lutimonas vermicola strain IMCC1616.</title>
        <authorList>
            <person name="Bae S.S."/>
        </authorList>
    </citation>
    <scope>NUCLEOTIDE SEQUENCE [LARGE SCALE GENOMIC DNA]</scope>
    <source>
        <strain evidence="7 8">IMCC1616</strain>
    </source>
</reference>
<dbReference type="PANTHER" id="PTHR30329">
    <property type="entry name" value="STATOR ELEMENT OF FLAGELLAR MOTOR COMPLEX"/>
    <property type="match status" value="1"/>
</dbReference>
<keyword evidence="5" id="KW-0732">Signal</keyword>
<sequence>MKSLCTIVFVLMSITSFAQLTAAQYKVKSLEANSEYGDFGTSFYGKDKIVFSSSRKNGISNKTWEGNDQPFLDLYIGNVEADGEITRIRPFSNAVNSKYHDAMVSFSPDLSEIYFTSNNYMGGKVRSSNLKIFKATIGASGSRTNVMTLPFNNDKFSTGHPFVSKDGKKLYYISDMPGGFGGTDIYEVSINNGHYGAPKNLGPTVNSKYKEYSPYIDGDIIYFSSNKPGGEGGFDIYMTKLDGSIEEPIHLGKPMNSKGDDISFIIDKSTQKGYFSSNRRGGKGDDDIYHFEELTVNPICDQVIQGVLRDKRSGQPLSQAFATIYDSNGEKIRRLETLNDGEFFFKVKCGENYKIEGEKYGYFETDTTLVTSRENAFENKVALYLDEKEFININGKEILNVKSIEFELNESNILESSYDELAKVARLMDKFPNMIIQFGSHTDSRGGDGYNMWLSQKRASETVSYLIGIGIDSRRITGKGFGETRLINGCSNGVKCTELEHSQNKRTEFVVIRK</sequence>
<evidence type="ECO:0000256" key="4">
    <source>
        <dbReference type="PROSITE-ProRule" id="PRU00473"/>
    </source>
</evidence>
<evidence type="ECO:0000256" key="2">
    <source>
        <dbReference type="ARBA" id="ARBA00023136"/>
    </source>
</evidence>
<dbReference type="Pfam" id="PF07676">
    <property type="entry name" value="PD40"/>
    <property type="match status" value="2"/>
</dbReference>
<evidence type="ECO:0000256" key="5">
    <source>
        <dbReference type="SAM" id="SignalP"/>
    </source>
</evidence>
<dbReference type="InterPro" id="IPR011042">
    <property type="entry name" value="6-blade_b-propeller_TolB-like"/>
</dbReference>
<evidence type="ECO:0000256" key="3">
    <source>
        <dbReference type="ARBA" id="ARBA00023237"/>
    </source>
</evidence>
<dbReference type="SUPFAM" id="SSF103088">
    <property type="entry name" value="OmpA-like"/>
    <property type="match status" value="1"/>
</dbReference>
<evidence type="ECO:0000313" key="8">
    <source>
        <dbReference type="Proteomes" id="UP001474120"/>
    </source>
</evidence>
<gene>
    <name evidence="7" type="ORF">AABB81_11910</name>
</gene>
<comment type="subcellular location">
    <subcellularLocation>
        <location evidence="1">Cell outer membrane</location>
    </subcellularLocation>
</comment>
<dbReference type="Gene3D" id="3.30.1330.60">
    <property type="entry name" value="OmpA-like domain"/>
    <property type="match status" value="1"/>
</dbReference>
<protein>
    <submittedName>
        <fullName evidence="7">OmpA family protein</fullName>
    </submittedName>
</protein>
<keyword evidence="2 4" id="KW-0472">Membrane</keyword>
<keyword evidence="3" id="KW-0998">Cell outer membrane</keyword>
<comment type="caution">
    <text evidence="7">The sequence shown here is derived from an EMBL/GenBank/DDBJ whole genome shotgun (WGS) entry which is preliminary data.</text>
</comment>